<keyword evidence="1" id="KW-0175">Coiled coil</keyword>
<dbReference type="EMBL" id="CP000077">
    <property type="protein sequence ID" value="AAY80903.1"/>
    <property type="molecule type" value="Genomic_DNA"/>
</dbReference>
<dbReference type="STRING" id="330779.Saci_1590"/>
<keyword evidence="3" id="KW-1185">Reference proteome</keyword>
<dbReference type="eggNOG" id="arCOG05994">
    <property type="taxonomic scope" value="Archaea"/>
</dbReference>
<gene>
    <name evidence="2" type="ordered locus">Saci_1590</name>
</gene>
<evidence type="ECO:0000313" key="2">
    <source>
        <dbReference type="EMBL" id="AAY80903.1"/>
    </source>
</evidence>
<dbReference type="HOGENOM" id="CLU_2243667_0_0_2"/>
<dbReference type="KEGG" id="sai:Saci_1590"/>
<accession>F2Z692</accession>
<evidence type="ECO:0000313" key="3">
    <source>
        <dbReference type="Proteomes" id="UP000001018"/>
    </source>
</evidence>
<dbReference type="PATRIC" id="fig|330779.12.peg.1530"/>
<dbReference type="Proteomes" id="UP000001018">
    <property type="component" value="Chromosome"/>
</dbReference>
<reference evidence="2 3" key="1">
    <citation type="journal article" date="2005" name="J. Bacteriol.">
        <title>The genome of Sulfolobus acidocaldarius, a model organism of the Crenarchaeota.</title>
        <authorList>
            <person name="Chen L."/>
            <person name="Brugger K."/>
            <person name="Skovgaard M."/>
            <person name="Redder P."/>
            <person name="She Q."/>
            <person name="Torarinsson E."/>
            <person name="Greve B."/>
            <person name="Awayez M."/>
            <person name="Zibat A."/>
            <person name="Klenk H.-P."/>
            <person name="Garrett R.A."/>
        </authorList>
    </citation>
    <scope>NUCLEOTIDE SEQUENCE [LARGE SCALE GENOMIC DNA]</scope>
    <source>
        <strain evidence="3">ATCC 33909 / DSM 639 / JCM 8929 / NBRC 15157 / NCIMB 11770</strain>
    </source>
</reference>
<sequence length="102" mass="12128">MKLRINKIPKSEEDLDTIRREIEDEHHHDEHGEHIDQHMLDEILSALQQLQIKINETKDDTERCKGEISRIYSILSKLVVATFTEDKDQRIKILRELLSQLE</sequence>
<dbReference type="RefSeq" id="WP_011278405.1">
    <property type="nucleotide sequence ID" value="NC_007181.1"/>
</dbReference>
<dbReference type="GeneID" id="14552083"/>
<feature type="coiled-coil region" evidence="1">
    <location>
        <begin position="40"/>
        <end position="67"/>
    </location>
</feature>
<organism evidence="2 3">
    <name type="scientific">Sulfolobus acidocaldarius (strain ATCC 33909 / DSM 639 / JCM 8929 / NBRC 15157 / NCIMB 11770)</name>
    <dbReference type="NCBI Taxonomy" id="330779"/>
    <lineage>
        <taxon>Archaea</taxon>
        <taxon>Thermoproteota</taxon>
        <taxon>Thermoprotei</taxon>
        <taxon>Sulfolobales</taxon>
        <taxon>Sulfolobaceae</taxon>
        <taxon>Sulfolobus</taxon>
    </lineage>
</organism>
<name>F2Z692_SULAC</name>
<protein>
    <submittedName>
        <fullName evidence="2">Conserved protein</fullName>
    </submittedName>
</protein>
<dbReference type="AlphaFoldDB" id="F2Z692"/>
<evidence type="ECO:0000256" key="1">
    <source>
        <dbReference type="SAM" id="Coils"/>
    </source>
</evidence>
<proteinExistence type="predicted"/>